<dbReference type="InterPro" id="IPR001245">
    <property type="entry name" value="Ser-Thr/Tyr_kinase_cat_dom"/>
</dbReference>
<evidence type="ECO:0000313" key="5">
    <source>
        <dbReference type="EMBL" id="GBB84311.1"/>
    </source>
</evidence>
<proteinExistence type="predicted"/>
<evidence type="ECO:0000256" key="1">
    <source>
        <dbReference type="ARBA" id="ARBA00022741"/>
    </source>
</evidence>
<dbReference type="GO" id="GO:0097527">
    <property type="term" value="P:necroptotic signaling pathway"/>
    <property type="evidence" value="ECO:0007669"/>
    <property type="project" value="TreeGrafter"/>
</dbReference>
<evidence type="ECO:0000259" key="4">
    <source>
        <dbReference type="PROSITE" id="PS50011"/>
    </source>
</evidence>
<keyword evidence="6" id="KW-1185">Reference proteome</keyword>
<feature type="compositionally biased region" description="Basic and acidic residues" evidence="3">
    <location>
        <begin position="490"/>
        <end position="504"/>
    </location>
</feature>
<keyword evidence="1" id="KW-0547">Nucleotide-binding</keyword>
<feature type="region of interest" description="Disordered" evidence="3">
    <location>
        <begin position="483"/>
        <end position="504"/>
    </location>
</feature>
<feature type="domain" description="Protein kinase" evidence="4">
    <location>
        <begin position="136"/>
        <end position="410"/>
    </location>
</feature>
<dbReference type="PANTHER" id="PTHR44329:SF298">
    <property type="entry name" value="MIXED LINEAGE KINASE DOMAIN-LIKE PROTEIN"/>
    <property type="match status" value="1"/>
</dbReference>
<evidence type="ECO:0000313" key="6">
    <source>
        <dbReference type="Proteomes" id="UP000247702"/>
    </source>
</evidence>
<reference evidence="5 6" key="1">
    <citation type="submission" date="2017-11" db="EMBL/GenBank/DDBJ databases">
        <title>The genome of Rhizophagus clarus HR1 reveals common genetic basis of auxotrophy among arbuscular mycorrhizal fungi.</title>
        <authorList>
            <person name="Kobayashi Y."/>
        </authorList>
    </citation>
    <scope>NUCLEOTIDE SEQUENCE [LARGE SCALE GENOMIC DNA]</scope>
    <source>
        <strain evidence="5 6">HR1</strain>
    </source>
</reference>
<dbReference type="Pfam" id="PF07714">
    <property type="entry name" value="PK_Tyr_Ser-Thr"/>
    <property type="match status" value="1"/>
</dbReference>
<organism evidence="5 6">
    <name type="scientific">Rhizophagus clarus</name>
    <dbReference type="NCBI Taxonomy" id="94130"/>
    <lineage>
        <taxon>Eukaryota</taxon>
        <taxon>Fungi</taxon>
        <taxon>Fungi incertae sedis</taxon>
        <taxon>Mucoromycota</taxon>
        <taxon>Glomeromycotina</taxon>
        <taxon>Glomeromycetes</taxon>
        <taxon>Glomerales</taxon>
        <taxon>Glomeraceae</taxon>
        <taxon>Rhizophagus</taxon>
    </lineage>
</organism>
<dbReference type="GO" id="GO:0005524">
    <property type="term" value="F:ATP binding"/>
    <property type="evidence" value="ECO:0007669"/>
    <property type="project" value="UniProtKB-KW"/>
</dbReference>
<dbReference type="InterPro" id="IPR000719">
    <property type="entry name" value="Prot_kinase_dom"/>
</dbReference>
<dbReference type="GO" id="GO:0004672">
    <property type="term" value="F:protein kinase activity"/>
    <property type="evidence" value="ECO:0007669"/>
    <property type="project" value="InterPro"/>
</dbReference>
<evidence type="ECO:0000256" key="2">
    <source>
        <dbReference type="ARBA" id="ARBA00022840"/>
    </source>
</evidence>
<dbReference type="InterPro" id="IPR011009">
    <property type="entry name" value="Kinase-like_dom_sf"/>
</dbReference>
<dbReference type="InterPro" id="IPR051681">
    <property type="entry name" value="Ser/Thr_Kinases-Pseudokinases"/>
</dbReference>
<dbReference type="PROSITE" id="PS50011">
    <property type="entry name" value="PROTEIN_KINASE_DOM"/>
    <property type="match status" value="1"/>
</dbReference>
<evidence type="ECO:0000256" key="3">
    <source>
        <dbReference type="SAM" id="MobiDB-lite"/>
    </source>
</evidence>
<dbReference type="AlphaFoldDB" id="A0A2Z6QHP0"/>
<dbReference type="Gene3D" id="3.30.200.20">
    <property type="entry name" value="Phosphorylase Kinase, domain 1"/>
    <property type="match status" value="1"/>
</dbReference>
<dbReference type="PANTHER" id="PTHR44329">
    <property type="entry name" value="SERINE/THREONINE-PROTEIN KINASE TNNI3K-RELATED"/>
    <property type="match status" value="1"/>
</dbReference>
<comment type="caution">
    <text evidence="5">The sequence shown here is derived from an EMBL/GenBank/DDBJ whole genome shotgun (WGS) entry which is preliminary data.</text>
</comment>
<dbReference type="SMART" id="SM00220">
    <property type="entry name" value="S_TKc"/>
    <property type="match status" value="1"/>
</dbReference>
<accession>A0A2Z6QHP0</accession>
<dbReference type="Proteomes" id="UP000247702">
    <property type="component" value="Unassembled WGS sequence"/>
</dbReference>
<dbReference type="SUPFAM" id="SSF56112">
    <property type="entry name" value="Protein kinase-like (PK-like)"/>
    <property type="match status" value="1"/>
</dbReference>
<keyword evidence="2" id="KW-0067">ATP-binding</keyword>
<sequence>MAIRKEVVKTAINKADALINKNIHNNIDKQYDFRKQTIFSDETLTSEETSEVLRILTKHRDKTKLLYNEGSRRRCENCNEDCLAISYCENCVRKFLKNNFSNWTSGSDDIDKLIQNCQLETLTPYNVVEWIPYDTLENIKYMTKGGYSEIYSADWDGGKYYEWDSKDQSLKRKGTSKVILKKLKNIENASKSWFEEAKSYFIASNNWKTIVKYFGITQDSMYGNYILVMKQLDIDLRKYLQKHHKQLKWGERMQIMYNIINTLHNIHGENIIHKDLHSGNVLYLEKSKNWYISDLGFCGPANKPSDGIYGNLPYIAPEVIYKKEYTLASDIYSIGMLMWEISSGRPPFSNHEHDYNLAIRIVNGQRPETVLGTPSGYRDLMEQCWDANPLKRPDIDVLLNDIREIKRSYYENNHQESENLLDGLIDKNSTLNIKDIGSKLYTFNNIPMPKNIIIEDNDELYNNPNLHSEDQDELEIPDDIEDTLSIPNDVKNDNDDNNNEPEKIQDEAKVIFQKREEIAQVLMFLKI</sequence>
<name>A0A2Z6QHP0_9GLOM</name>
<dbReference type="Gene3D" id="1.10.510.10">
    <property type="entry name" value="Transferase(Phosphotransferase) domain 1"/>
    <property type="match status" value="1"/>
</dbReference>
<protein>
    <recommendedName>
        <fullName evidence="4">Protein kinase domain-containing protein</fullName>
    </recommendedName>
</protein>
<dbReference type="EMBL" id="BEXD01000105">
    <property type="protein sequence ID" value="GBB84311.1"/>
    <property type="molecule type" value="Genomic_DNA"/>
</dbReference>
<gene>
    <name evidence="5" type="ORF">RclHR1_10920006</name>
</gene>